<feature type="transmembrane region" description="Helical" evidence="1">
    <location>
        <begin position="367"/>
        <end position="393"/>
    </location>
</feature>
<dbReference type="GO" id="GO:0004366">
    <property type="term" value="F:glycerol-3-phosphate O-acyltransferase activity"/>
    <property type="evidence" value="ECO:0007669"/>
    <property type="project" value="TreeGrafter"/>
</dbReference>
<evidence type="ECO:0000259" key="2">
    <source>
        <dbReference type="Pfam" id="PF01553"/>
    </source>
</evidence>
<feature type="transmembrane region" description="Helical" evidence="1">
    <location>
        <begin position="405"/>
        <end position="423"/>
    </location>
</feature>
<evidence type="ECO:0000313" key="4">
    <source>
        <dbReference type="Proteomes" id="UP000242146"/>
    </source>
</evidence>
<accession>A0A1X2GM57</accession>
<comment type="caution">
    <text evidence="3">The sequence shown here is derived from an EMBL/GenBank/DDBJ whole genome shotgun (WGS) entry which is preliminary data.</text>
</comment>
<dbReference type="AlphaFoldDB" id="A0A1X2GM57"/>
<dbReference type="PANTHER" id="PTHR31605">
    <property type="entry name" value="GLYCEROL-3-PHOSPHATE O-ACYLTRANSFERASE 1"/>
    <property type="match status" value="1"/>
</dbReference>
<dbReference type="InterPro" id="IPR052744">
    <property type="entry name" value="GPAT/DAPAT"/>
</dbReference>
<dbReference type="Pfam" id="PF01553">
    <property type="entry name" value="Acyltransferase"/>
    <property type="match status" value="1"/>
</dbReference>
<protein>
    <recommendedName>
        <fullName evidence="2">Phospholipid/glycerol acyltransferase domain-containing protein</fullName>
    </recommendedName>
</protein>
<sequence length="499" mass="55879">MPVRKKKGGRDCLFLRLSPTVLGFIFLIVPVIRPQDLAVAGQGTIQLHDRKLEPLRIVGQGTLFLKQLGPKSAIILPSKGGQVEVAEVLSDTELLIKKEVKDLKALALLSEGTSFKCVPHVDQEAVYHHVHDQLRKNQCITIFPEGGSHDRAELLPLKAGVTLMALGAMAKYPDLDVKVVPVGLNYFHAHRFRSRAVIEFGNPISITPDMVERYKIGGPEKRQACGKLLDAIYDGLKSVTVNAESYETLMMIQAARRLYKPAHRKLPISRVVDLNRRFLIGYNLFKHEPEVEELHQRVLAYNQLLKYYGIRDHQVSKTDLGRKGTLMLLLERLVYLVFYTLCGFPGEKKADAALKGSDVKIAGRDVLATWKLLVGLVLVPTLYCFYGFLAFVATLSYDMTWQWRLAVPVIAIAVVSMVSYAGLRLGEVGLDIARSLQPLVMALFDPESALVLRNNREKLSHDITEVINEYGPRAFSDFDGRQPKKKTTNKFTDFVCSPS</sequence>
<dbReference type="PANTHER" id="PTHR31605:SF0">
    <property type="entry name" value="GLYCEROL-3-PHOSPHATE O-ACYLTRANSFERASE 1"/>
    <property type="match status" value="1"/>
</dbReference>
<gene>
    <name evidence="3" type="ORF">DM01DRAFT_1284690</name>
</gene>
<dbReference type="InterPro" id="IPR002123">
    <property type="entry name" value="Plipid/glycerol_acylTrfase"/>
</dbReference>
<feature type="domain" description="Phospholipid/glycerol acyltransferase" evidence="2">
    <location>
        <begin position="95"/>
        <end position="183"/>
    </location>
</feature>
<name>A0A1X2GM57_9FUNG</name>
<dbReference type="Proteomes" id="UP000242146">
    <property type="component" value="Unassembled WGS sequence"/>
</dbReference>
<organism evidence="3 4">
    <name type="scientific">Hesseltinella vesiculosa</name>
    <dbReference type="NCBI Taxonomy" id="101127"/>
    <lineage>
        <taxon>Eukaryota</taxon>
        <taxon>Fungi</taxon>
        <taxon>Fungi incertae sedis</taxon>
        <taxon>Mucoromycota</taxon>
        <taxon>Mucoromycotina</taxon>
        <taxon>Mucoromycetes</taxon>
        <taxon>Mucorales</taxon>
        <taxon>Cunninghamellaceae</taxon>
        <taxon>Hesseltinella</taxon>
    </lineage>
</organism>
<dbReference type="EMBL" id="MCGT01000009">
    <property type="protein sequence ID" value="ORX56928.1"/>
    <property type="molecule type" value="Genomic_DNA"/>
</dbReference>
<reference evidence="3 4" key="1">
    <citation type="submission" date="2016-07" db="EMBL/GenBank/DDBJ databases">
        <title>Pervasive Adenine N6-methylation of Active Genes in Fungi.</title>
        <authorList>
            <consortium name="DOE Joint Genome Institute"/>
            <person name="Mondo S.J."/>
            <person name="Dannebaum R.O."/>
            <person name="Kuo R.C."/>
            <person name="Labutti K."/>
            <person name="Haridas S."/>
            <person name="Kuo A."/>
            <person name="Salamov A."/>
            <person name="Ahrendt S.R."/>
            <person name="Lipzen A."/>
            <person name="Sullivan W."/>
            <person name="Andreopoulos W.B."/>
            <person name="Clum A."/>
            <person name="Lindquist E."/>
            <person name="Daum C."/>
            <person name="Ramamoorthy G.K."/>
            <person name="Gryganskyi A."/>
            <person name="Culley D."/>
            <person name="Magnuson J.K."/>
            <person name="James T.Y."/>
            <person name="O'Malley M.A."/>
            <person name="Stajich J.E."/>
            <person name="Spatafora J.W."/>
            <person name="Visel A."/>
            <person name="Grigoriev I.V."/>
        </authorList>
    </citation>
    <scope>NUCLEOTIDE SEQUENCE [LARGE SCALE GENOMIC DNA]</scope>
    <source>
        <strain evidence="3 4">NRRL 3301</strain>
    </source>
</reference>
<dbReference type="OrthoDB" id="2427554at2759"/>
<feature type="transmembrane region" description="Helical" evidence="1">
    <location>
        <begin position="12"/>
        <end position="32"/>
    </location>
</feature>
<dbReference type="STRING" id="101127.A0A1X2GM57"/>
<dbReference type="GO" id="GO:0008654">
    <property type="term" value="P:phospholipid biosynthetic process"/>
    <property type="evidence" value="ECO:0007669"/>
    <property type="project" value="TreeGrafter"/>
</dbReference>
<evidence type="ECO:0000313" key="3">
    <source>
        <dbReference type="EMBL" id="ORX56928.1"/>
    </source>
</evidence>
<evidence type="ECO:0000256" key="1">
    <source>
        <dbReference type="SAM" id="Phobius"/>
    </source>
</evidence>
<proteinExistence type="predicted"/>
<keyword evidence="4" id="KW-1185">Reference proteome</keyword>
<keyword evidence="1" id="KW-1133">Transmembrane helix</keyword>
<keyword evidence="1" id="KW-0472">Membrane</keyword>
<dbReference type="GO" id="GO:0016287">
    <property type="term" value="F:glycerone-phosphate O-acyltransferase activity"/>
    <property type="evidence" value="ECO:0007669"/>
    <property type="project" value="TreeGrafter"/>
</dbReference>
<keyword evidence="1" id="KW-0812">Transmembrane</keyword>
<dbReference type="SUPFAM" id="SSF69593">
    <property type="entry name" value="Glycerol-3-phosphate (1)-acyltransferase"/>
    <property type="match status" value="1"/>
</dbReference>